<evidence type="ECO:0000313" key="2">
    <source>
        <dbReference type="EMBL" id="KAF7827130.1"/>
    </source>
</evidence>
<proteinExistence type="predicted"/>
<feature type="compositionally biased region" description="Basic and acidic residues" evidence="1">
    <location>
        <begin position="18"/>
        <end position="29"/>
    </location>
</feature>
<dbReference type="EMBL" id="JAAIUW010000006">
    <property type="protein sequence ID" value="KAF7827130.1"/>
    <property type="molecule type" value="Genomic_DNA"/>
</dbReference>
<evidence type="ECO:0000256" key="1">
    <source>
        <dbReference type="SAM" id="MobiDB-lite"/>
    </source>
</evidence>
<reference evidence="2" key="1">
    <citation type="submission" date="2020-09" db="EMBL/GenBank/DDBJ databases">
        <title>Genome-Enabled Discovery of Anthraquinone Biosynthesis in Senna tora.</title>
        <authorList>
            <person name="Kang S.-H."/>
            <person name="Pandey R.P."/>
            <person name="Lee C.-M."/>
            <person name="Sim J.-S."/>
            <person name="Jeong J.-T."/>
            <person name="Choi B.-S."/>
            <person name="Jung M."/>
            <person name="Ginzburg D."/>
            <person name="Zhao K."/>
            <person name="Won S.Y."/>
            <person name="Oh T.-J."/>
            <person name="Yu Y."/>
            <person name="Kim N.-H."/>
            <person name="Lee O.R."/>
            <person name="Lee T.-H."/>
            <person name="Bashyal P."/>
            <person name="Kim T.-S."/>
            <person name="Lee W.-H."/>
            <person name="Kawkins C."/>
            <person name="Kim C.-K."/>
            <person name="Kim J.S."/>
            <person name="Ahn B.O."/>
            <person name="Rhee S.Y."/>
            <person name="Sohng J.K."/>
        </authorList>
    </citation>
    <scope>NUCLEOTIDE SEQUENCE</scope>
    <source>
        <tissue evidence="2">Leaf</tissue>
    </source>
</reference>
<keyword evidence="3" id="KW-1185">Reference proteome</keyword>
<evidence type="ECO:0000313" key="3">
    <source>
        <dbReference type="Proteomes" id="UP000634136"/>
    </source>
</evidence>
<gene>
    <name evidence="2" type="ORF">G2W53_018294</name>
</gene>
<name>A0A834TRJ2_9FABA</name>
<feature type="region of interest" description="Disordered" evidence="1">
    <location>
        <begin position="1"/>
        <end position="32"/>
    </location>
</feature>
<comment type="caution">
    <text evidence="2">The sequence shown here is derived from an EMBL/GenBank/DDBJ whole genome shotgun (WGS) entry which is preliminary data.</text>
</comment>
<dbReference type="AlphaFoldDB" id="A0A834TRJ2"/>
<protein>
    <submittedName>
        <fullName evidence="2">Uncharacterized protein</fullName>
    </submittedName>
</protein>
<dbReference type="Proteomes" id="UP000634136">
    <property type="component" value="Unassembled WGS sequence"/>
</dbReference>
<sequence>MARRGGSAVAMGGGANIGDKRGMEQENGEKKRRQMCWTVGDNFAQKAPPLNGIHKIILGFVVVVQALPQAVDATVLRVPRRCSNFEASVSGVRWSRVFAAVSIAGGLSAYNDLQSNNFRPLGMY</sequence>
<accession>A0A834TRJ2</accession>
<organism evidence="2 3">
    <name type="scientific">Senna tora</name>
    <dbReference type="NCBI Taxonomy" id="362788"/>
    <lineage>
        <taxon>Eukaryota</taxon>
        <taxon>Viridiplantae</taxon>
        <taxon>Streptophyta</taxon>
        <taxon>Embryophyta</taxon>
        <taxon>Tracheophyta</taxon>
        <taxon>Spermatophyta</taxon>
        <taxon>Magnoliopsida</taxon>
        <taxon>eudicotyledons</taxon>
        <taxon>Gunneridae</taxon>
        <taxon>Pentapetalae</taxon>
        <taxon>rosids</taxon>
        <taxon>fabids</taxon>
        <taxon>Fabales</taxon>
        <taxon>Fabaceae</taxon>
        <taxon>Caesalpinioideae</taxon>
        <taxon>Cassia clade</taxon>
        <taxon>Senna</taxon>
    </lineage>
</organism>